<dbReference type="Pfam" id="PF00563">
    <property type="entry name" value="EAL"/>
    <property type="match status" value="1"/>
</dbReference>
<dbReference type="SUPFAM" id="SSF141868">
    <property type="entry name" value="EAL domain-like"/>
    <property type="match status" value="1"/>
</dbReference>
<evidence type="ECO:0000259" key="2">
    <source>
        <dbReference type="PROSITE" id="PS50887"/>
    </source>
</evidence>
<dbReference type="InterPro" id="IPR029787">
    <property type="entry name" value="Nucleotide_cyclase"/>
</dbReference>
<dbReference type="GO" id="GO:0071111">
    <property type="term" value="F:cyclic-guanylate-specific phosphodiesterase activity"/>
    <property type="evidence" value="ECO:0007669"/>
    <property type="project" value="UniProtKB-EC"/>
</dbReference>
<dbReference type="EMBL" id="JARULN010000005">
    <property type="protein sequence ID" value="MDG5754024.1"/>
    <property type="molecule type" value="Genomic_DNA"/>
</dbReference>
<dbReference type="InterPro" id="IPR035919">
    <property type="entry name" value="EAL_sf"/>
</dbReference>
<sequence length="422" mass="48297">MKHNGKRLLYDELTGVYSRYGMKRKMEEVCGYTRSVVLLLINIKRFKWINKTMGHHVGDEVLRSVAKRLRKSIPNGTISRQWGDEFAVLLSDMKSEKQIRTLVESLMRTLQHPFFVRNYKIALQCYIGGIIAKSSEVQDMLKDGETALLCAKEKGKDICFFCPRMRAALHSKIEVAFELQQALPNQELALYYQPQVNIATGEVGGVEALMRWQHPKKGLILPGEFISIAEETDLIIPIGKWVIYEACRQNKEWREQGSYNGKISINISPKQFMQDDFVIYVQEVLARTKLDPSDIELEITESLYLEEGIYSKLEQLRQLGVQLSIDDFGTGYASFQYLKRCPVHAVKIAPQFVMNMDKEEPNKSIISLITALAEELQLQTIAEGVETKEQLSFLESLNCAYVQGYFFSPPLPPEELISFLKS</sequence>
<dbReference type="SUPFAM" id="SSF55073">
    <property type="entry name" value="Nucleotide cyclase"/>
    <property type="match status" value="1"/>
</dbReference>
<keyword evidence="3" id="KW-0548">Nucleotidyltransferase</keyword>
<feature type="domain" description="GGDEF" evidence="2">
    <location>
        <begin position="34"/>
        <end position="163"/>
    </location>
</feature>
<dbReference type="EC" id="3.1.4.52" evidence="3"/>
<dbReference type="CDD" id="cd01949">
    <property type="entry name" value="GGDEF"/>
    <property type="match status" value="1"/>
</dbReference>
<dbReference type="GO" id="GO:0052621">
    <property type="term" value="F:diguanylate cyclase activity"/>
    <property type="evidence" value="ECO:0007669"/>
    <property type="project" value="UniProtKB-EC"/>
</dbReference>
<accession>A0ABT6H5M7</accession>
<evidence type="ECO:0000313" key="3">
    <source>
        <dbReference type="EMBL" id="MDG5754024.1"/>
    </source>
</evidence>
<dbReference type="SMART" id="SM00267">
    <property type="entry name" value="GGDEF"/>
    <property type="match status" value="1"/>
</dbReference>
<keyword evidence="3" id="KW-0378">Hydrolase</keyword>
<dbReference type="PANTHER" id="PTHR33121:SF70">
    <property type="entry name" value="SIGNALING PROTEIN YKOW"/>
    <property type="match status" value="1"/>
</dbReference>
<name>A0ABT6H5M7_9BACI</name>
<reference evidence="3 4" key="1">
    <citation type="submission" date="2023-04" db="EMBL/GenBank/DDBJ databases">
        <title>Ectobacillus antri isolated from activated sludge.</title>
        <authorList>
            <person name="Yan P."/>
            <person name="Liu X."/>
        </authorList>
    </citation>
    <scope>NUCLEOTIDE SEQUENCE [LARGE SCALE GENOMIC DNA]</scope>
    <source>
        <strain evidence="3 4">C18H</strain>
    </source>
</reference>
<dbReference type="InterPro" id="IPR043128">
    <property type="entry name" value="Rev_trsase/Diguanyl_cyclase"/>
</dbReference>
<dbReference type="InterPro" id="IPR001633">
    <property type="entry name" value="EAL_dom"/>
</dbReference>
<dbReference type="Pfam" id="PF00990">
    <property type="entry name" value="GGDEF"/>
    <property type="match status" value="1"/>
</dbReference>
<dbReference type="PROSITE" id="PS50887">
    <property type="entry name" value="GGDEF"/>
    <property type="match status" value="1"/>
</dbReference>
<organism evidence="3 4">
    <name type="scientific">Ectobacillus antri</name>
    <dbReference type="NCBI Taxonomy" id="2486280"/>
    <lineage>
        <taxon>Bacteria</taxon>
        <taxon>Bacillati</taxon>
        <taxon>Bacillota</taxon>
        <taxon>Bacilli</taxon>
        <taxon>Bacillales</taxon>
        <taxon>Bacillaceae</taxon>
        <taxon>Ectobacillus</taxon>
    </lineage>
</organism>
<dbReference type="Gene3D" id="3.20.20.450">
    <property type="entry name" value="EAL domain"/>
    <property type="match status" value="1"/>
</dbReference>
<dbReference type="PROSITE" id="PS50883">
    <property type="entry name" value="EAL"/>
    <property type="match status" value="1"/>
</dbReference>
<dbReference type="PANTHER" id="PTHR33121">
    <property type="entry name" value="CYCLIC DI-GMP PHOSPHODIESTERASE PDEF"/>
    <property type="match status" value="1"/>
</dbReference>
<dbReference type="CDD" id="cd01948">
    <property type="entry name" value="EAL"/>
    <property type="match status" value="1"/>
</dbReference>
<feature type="domain" description="EAL" evidence="1">
    <location>
        <begin position="172"/>
        <end position="422"/>
    </location>
</feature>
<protein>
    <submittedName>
        <fullName evidence="3">Bifunctional diguanylate cyclase/phosphodiesterase</fullName>
        <ecNumber evidence="3">2.7.7.65</ecNumber>
        <ecNumber evidence="3">3.1.4.52</ecNumber>
    </submittedName>
</protein>
<proteinExistence type="predicted"/>
<gene>
    <name evidence="3" type="ORF">P6P90_08555</name>
</gene>
<dbReference type="SMART" id="SM00052">
    <property type="entry name" value="EAL"/>
    <property type="match status" value="1"/>
</dbReference>
<dbReference type="InterPro" id="IPR050706">
    <property type="entry name" value="Cyclic-di-GMP_PDE-like"/>
</dbReference>
<evidence type="ECO:0000313" key="4">
    <source>
        <dbReference type="Proteomes" id="UP001218246"/>
    </source>
</evidence>
<dbReference type="RefSeq" id="WP_278018048.1">
    <property type="nucleotide sequence ID" value="NZ_JARRRY010000003.1"/>
</dbReference>
<keyword evidence="4" id="KW-1185">Reference proteome</keyword>
<dbReference type="NCBIfam" id="TIGR00254">
    <property type="entry name" value="GGDEF"/>
    <property type="match status" value="1"/>
</dbReference>
<evidence type="ECO:0000259" key="1">
    <source>
        <dbReference type="PROSITE" id="PS50883"/>
    </source>
</evidence>
<dbReference type="InterPro" id="IPR000160">
    <property type="entry name" value="GGDEF_dom"/>
</dbReference>
<dbReference type="Gene3D" id="3.30.70.270">
    <property type="match status" value="1"/>
</dbReference>
<dbReference type="Proteomes" id="UP001218246">
    <property type="component" value="Unassembled WGS sequence"/>
</dbReference>
<comment type="caution">
    <text evidence="3">The sequence shown here is derived from an EMBL/GenBank/DDBJ whole genome shotgun (WGS) entry which is preliminary data.</text>
</comment>
<dbReference type="EC" id="2.7.7.65" evidence="3"/>
<keyword evidence="3" id="KW-0808">Transferase</keyword>